<name>A0A813EM51_POLGL</name>
<feature type="domain" description="Glutaredoxin" evidence="4">
    <location>
        <begin position="198"/>
        <end position="262"/>
    </location>
</feature>
<keyword evidence="2" id="KW-0408">Iron</keyword>
<dbReference type="GO" id="GO:0051536">
    <property type="term" value="F:iron-sulfur cluster binding"/>
    <property type="evidence" value="ECO:0007669"/>
    <property type="project" value="UniProtKB-KW"/>
</dbReference>
<dbReference type="PANTHER" id="PTHR10293">
    <property type="entry name" value="GLUTAREDOXIN FAMILY MEMBER"/>
    <property type="match status" value="1"/>
</dbReference>
<accession>A0A813EM51</accession>
<dbReference type="GO" id="GO:0046872">
    <property type="term" value="F:metal ion binding"/>
    <property type="evidence" value="ECO:0007669"/>
    <property type="project" value="UniProtKB-KW"/>
</dbReference>
<dbReference type="InterPro" id="IPR036249">
    <property type="entry name" value="Thioredoxin-like_sf"/>
</dbReference>
<dbReference type="NCBIfam" id="TIGR00365">
    <property type="entry name" value="Grx4 family monothiol glutaredoxin"/>
    <property type="match status" value="1"/>
</dbReference>
<dbReference type="SUPFAM" id="SSF52833">
    <property type="entry name" value="Thioredoxin-like"/>
    <property type="match status" value="2"/>
</dbReference>
<keyword evidence="6" id="KW-1185">Reference proteome</keyword>
<evidence type="ECO:0000259" key="4">
    <source>
        <dbReference type="Pfam" id="PF00462"/>
    </source>
</evidence>
<dbReference type="CDD" id="cd03028">
    <property type="entry name" value="GRX_PICOT_like"/>
    <property type="match status" value="2"/>
</dbReference>
<dbReference type="Gene3D" id="3.40.30.10">
    <property type="entry name" value="Glutaredoxin"/>
    <property type="match status" value="2"/>
</dbReference>
<organism evidence="5 6">
    <name type="scientific">Polarella glacialis</name>
    <name type="common">Dinoflagellate</name>
    <dbReference type="NCBI Taxonomy" id="89957"/>
    <lineage>
        <taxon>Eukaryota</taxon>
        <taxon>Sar</taxon>
        <taxon>Alveolata</taxon>
        <taxon>Dinophyceae</taxon>
        <taxon>Suessiales</taxon>
        <taxon>Suessiaceae</taxon>
        <taxon>Polarella</taxon>
    </lineage>
</organism>
<evidence type="ECO:0000313" key="6">
    <source>
        <dbReference type="Proteomes" id="UP000654075"/>
    </source>
</evidence>
<dbReference type="GO" id="GO:0006879">
    <property type="term" value="P:intracellular iron ion homeostasis"/>
    <property type="evidence" value="ECO:0007669"/>
    <property type="project" value="TreeGrafter"/>
</dbReference>
<keyword evidence="1" id="KW-0479">Metal-binding</keyword>
<dbReference type="PANTHER" id="PTHR10293:SF73">
    <property type="entry name" value="GLUTAREDOXIN-3"/>
    <property type="match status" value="1"/>
</dbReference>
<dbReference type="OrthoDB" id="415696at2759"/>
<sequence>VNTDVCPGIATSLGADQVPFAAFLNPRGVKLDVLAGADPPKLVERVKALSSRPLDAPPVSAKASAAAAAAEATGNEDLNGRLKDLVNFSPVMLFMKGSKVEPFCKFSKQAVEMLNRHNVEYSTFDIMKDEEIRAGLKDYSNWKTYPQLYVGGELMGGVDVMKEMDEDGTFMEAMPGGTPGGEKPLQERLKDLISSNDVMLFMKGNPDTPKCGFSGKIVGLLTEHDIKFSTFDILEDDEVRQGLKEYSNWPTYPQVYAKGKLIGGLDIIKELADEGSLREELQAEG</sequence>
<reference evidence="5" key="1">
    <citation type="submission" date="2021-02" db="EMBL/GenBank/DDBJ databases">
        <authorList>
            <person name="Dougan E. K."/>
            <person name="Rhodes N."/>
            <person name="Thang M."/>
            <person name="Chan C."/>
        </authorList>
    </citation>
    <scope>NUCLEOTIDE SEQUENCE</scope>
</reference>
<dbReference type="GO" id="GO:0005634">
    <property type="term" value="C:nucleus"/>
    <property type="evidence" value="ECO:0007669"/>
    <property type="project" value="TreeGrafter"/>
</dbReference>
<evidence type="ECO:0000256" key="2">
    <source>
        <dbReference type="ARBA" id="ARBA00023004"/>
    </source>
</evidence>
<dbReference type="FunFam" id="3.40.30.10:FF:000012">
    <property type="entry name" value="Monothiol glutaredoxin"/>
    <property type="match status" value="2"/>
</dbReference>
<dbReference type="PROSITE" id="PS51354">
    <property type="entry name" value="GLUTAREDOXIN_2"/>
    <property type="match status" value="2"/>
</dbReference>
<dbReference type="Pfam" id="PF00462">
    <property type="entry name" value="Glutaredoxin"/>
    <property type="match status" value="2"/>
</dbReference>
<feature type="domain" description="Glutaredoxin" evidence="4">
    <location>
        <begin position="91"/>
        <end position="154"/>
    </location>
</feature>
<dbReference type="InterPro" id="IPR002109">
    <property type="entry name" value="Glutaredoxin"/>
</dbReference>
<keyword evidence="3" id="KW-0411">Iron-sulfur</keyword>
<comment type="caution">
    <text evidence="5">The sequence shown here is derived from an EMBL/GenBank/DDBJ whole genome shotgun (WGS) entry which is preliminary data.</text>
</comment>
<dbReference type="Proteomes" id="UP000654075">
    <property type="component" value="Unassembled WGS sequence"/>
</dbReference>
<dbReference type="EMBL" id="CAJNNV010013998">
    <property type="protein sequence ID" value="CAE8602216.1"/>
    <property type="molecule type" value="Genomic_DNA"/>
</dbReference>
<evidence type="ECO:0000313" key="5">
    <source>
        <dbReference type="EMBL" id="CAE8602216.1"/>
    </source>
</evidence>
<evidence type="ECO:0000256" key="3">
    <source>
        <dbReference type="ARBA" id="ARBA00023014"/>
    </source>
</evidence>
<feature type="non-terminal residue" evidence="5">
    <location>
        <position position="1"/>
    </location>
</feature>
<protein>
    <recommendedName>
        <fullName evidence="4">Glutaredoxin domain-containing protein</fullName>
    </recommendedName>
</protein>
<evidence type="ECO:0000256" key="1">
    <source>
        <dbReference type="ARBA" id="ARBA00022723"/>
    </source>
</evidence>
<dbReference type="InterPro" id="IPR004480">
    <property type="entry name" value="Monothiol_GRX-rel"/>
</dbReference>
<dbReference type="GO" id="GO:0005829">
    <property type="term" value="C:cytosol"/>
    <property type="evidence" value="ECO:0007669"/>
    <property type="project" value="TreeGrafter"/>
</dbReference>
<dbReference type="OMA" id="LTHAARC"/>
<dbReference type="AlphaFoldDB" id="A0A813EM51"/>
<gene>
    <name evidence="5" type="ORF">PGLA1383_LOCUS20472</name>
</gene>
<dbReference type="InterPro" id="IPR033658">
    <property type="entry name" value="GRX_PICOT-like"/>
</dbReference>
<proteinExistence type="predicted"/>